<gene>
    <name evidence="3" type="ORF">F9K24_14700</name>
</gene>
<dbReference type="GO" id="GO:0016787">
    <property type="term" value="F:hydrolase activity"/>
    <property type="evidence" value="ECO:0007669"/>
    <property type="project" value="UniProtKB-KW"/>
</dbReference>
<dbReference type="AlphaFoldDB" id="A0A833LWM9"/>
<dbReference type="SUPFAM" id="SSF53474">
    <property type="entry name" value="alpha/beta-Hydrolases"/>
    <property type="match status" value="1"/>
</dbReference>
<reference evidence="3 4" key="1">
    <citation type="submission" date="2019-10" db="EMBL/GenBank/DDBJ databases">
        <title>Extracellular Electron Transfer in a Candidatus Methanoperedens spp. Enrichment Culture.</title>
        <authorList>
            <person name="Berger S."/>
            <person name="Rangel Shaw D."/>
            <person name="Berben T."/>
            <person name="In 'T Zandt M."/>
            <person name="Frank J."/>
            <person name="Reimann J."/>
            <person name="Jetten M.S.M."/>
            <person name="Welte C.U."/>
        </authorList>
    </citation>
    <scope>NUCLEOTIDE SEQUENCE [LARGE SCALE GENOMIC DNA]</scope>
    <source>
        <strain evidence="3">SB12</strain>
    </source>
</reference>
<dbReference type="EMBL" id="WBUI01000015">
    <property type="protein sequence ID" value="KAB2931197.1"/>
    <property type="molecule type" value="Genomic_DNA"/>
</dbReference>
<comment type="caution">
    <text evidence="3">The sequence shown here is derived from an EMBL/GenBank/DDBJ whole genome shotgun (WGS) entry which is preliminary data.</text>
</comment>
<keyword evidence="1 3" id="KW-0378">Hydrolase</keyword>
<evidence type="ECO:0000259" key="2">
    <source>
        <dbReference type="Pfam" id="PF00561"/>
    </source>
</evidence>
<dbReference type="PANTHER" id="PTHR43798">
    <property type="entry name" value="MONOACYLGLYCEROL LIPASE"/>
    <property type="match status" value="1"/>
</dbReference>
<dbReference type="PANTHER" id="PTHR43798:SF31">
    <property type="entry name" value="AB HYDROLASE SUPERFAMILY PROTEIN YCLE"/>
    <property type="match status" value="1"/>
</dbReference>
<protein>
    <submittedName>
        <fullName evidence="3">Alpha/beta hydrolase</fullName>
    </submittedName>
</protein>
<dbReference type="GO" id="GO:0016020">
    <property type="term" value="C:membrane"/>
    <property type="evidence" value="ECO:0007669"/>
    <property type="project" value="TreeGrafter"/>
</dbReference>
<dbReference type="Proteomes" id="UP000460298">
    <property type="component" value="Unassembled WGS sequence"/>
</dbReference>
<evidence type="ECO:0000256" key="1">
    <source>
        <dbReference type="ARBA" id="ARBA00022801"/>
    </source>
</evidence>
<dbReference type="InterPro" id="IPR029058">
    <property type="entry name" value="AB_hydrolase_fold"/>
</dbReference>
<sequence>MSFLLMRKVQQGTVQIDDFSLNYAVSESSSDTTLLVIGSALYYGRLFSEDLQRRYRMVFVDHRGFARCDRSDVTAEDGSLDRIVEDIEHIRRELQIERIIAVGHSGHAFMATAYAEAYSEHVQALALLNTAPDNSEARQHGSFAFFLEHAGPERKGQFEKDMADLEAAIANEPGRRFAHLMTRMRTHSYYDFNIDAAAHWEGLPTQMPIIDHLWGDAFARIDLKEKIVALSQKKPVFLGLGRYDYLVAPVSLWDDLATSGSVESRSRPKITKLIFEKSGHNPMFEEPDLFDDVFGRWIDACAYPASQETTRPDNS</sequence>
<evidence type="ECO:0000313" key="4">
    <source>
        <dbReference type="Proteomes" id="UP000460298"/>
    </source>
</evidence>
<organism evidence="3 4">
    <name type="scientific">Leptonema illini</name>
    <dbReference type="NCBI Taxonomy" id="183"/>
    <lineage>
        <taxon>Bacteria</taxon>
        <taxon>Pseudomonadati</taxon>
        <taxon>Spirochaetota</taxon>
        <taxon>Spirochaetia</taxon>
        <taxon>Leptospirales</taxon>
        <taxon>Leptospiraceae</taxon>
        <taxon>Leptonema</taxon>
    </lineage>
</organism>
<name>A0A833LWM9_9LEPT</name>
<dbReference type="InterPro" id="IPR000073">
    <property type="entry name" value="AB_hydrolase_1"/>
</dbReference>
<dbReference type="Pfam" id="PF00561">
    <property type="entry name" value="Abhydrolase_1"/>
    <property type="match status" value="1"/>
</dbReference>
<evidence type="ECO:0000313" key="3">
    <source>
        <dbReference type="EMBL" id="KAB2931197.1"/>
    </source>
</evidence>
<feature type="domain" description="AB hydrolase-1" evidence="2">
    <location>
        <begin position="39"/>
        <end position="287"/>
    </location>
</feature>
<proteinExistence type="predicted"/>
<accession>A0A833LWM9</accession>
<dbReference type="Gene3D" id="3.40.50.1820">
    <property type="entry name" value="alpha/beta hydrolase"/>
    <property type="match status" value="1"/>
</dbReference>
<dbReference type="InterPro" id="IPR050266">
    <property type="entry name" value="AB_hydrolase_sf"/>
</dbReference>